<reference evidence="1 2" key="1">
    <citation type="submission" date="2022-04" db="EMBL/GenBank/DDBJ databases">
        <title>Halobacillus sp. isolated from saltern.</title>
        <authorList>
            <person name="Won M."/>
            <person name="Lee C.-M."/>
            <person name="Woen H.-Y."/>
            <person name="Kwon S.-W."/>
        </authorList>
    </citation>
    <scope>NUCLEOTIDE SEQUENCE [LARGE SCALE GENOMIC DNA]</scope>
    <source>
        <strain evidence="1 2">SSTM10-2</strain>
    </source>
</reference>
<evidence type="ECO:0000313" key="2">
    <source>
        <dbReference type="Proteomes" id="UP000831880"/>
    </source>
</evidence>
<gene>
    <name evidence="1" type="ORF">MUO14_09550</name>
</gene>
<dbReference type="EMBL" id="CP095074">
    <property type="protein sequence ID" value="UOQ95141.1"/>
    <property type="molecule type" value="Genomic_DNA"/>
</dbReference>
<organism evidence="1 2">
    <name type="scientific">Halobacillus shinanisalinarum</name>
    <dbReference type="NCBI Taxonomy" id="2932258"/>
    <lineage>
        <taxon>Bacteria</taxon>
        <taxon>Bacillati</taxon>
        <taxon>Bacillota</taxon>
        <taxon>Bacilli</taxon>
        <taxon>Bacillales</taxon>
        <taxon>Bacillaceae</taxon>
        <taxon>Halobacillus</taxon>
    </lineage>
</organism>
<proteinExistence type="predicted"/>
<keyword evidence="2" id="KW-1185">Reference proteome</keyword>
<dbReference type="RefSeq" id="WP_244754994.1">
    <property type="nucleotide sequence ID" value="NZ_CP095074.1"/>
</dbReference>
<sequence>MDRYEELSGLINKMTEQEAKEKLLEVFSYVKDKGVRGSTEIDQFRKIEKLYKTKVVRVL</sequence>
<accession>A0ABY4H3V8</accession>
<evidence type="ECO:0000313" key="1">
    <source>
        <dbReference type="EMBL" id="UOQ95141.1"/>
    </source>
</evidence>
<name>A0ABY4H3V8_9BACI</name>
<protein>
    <submittedName>
        <fullName evidence="1">Uncharacterized protein</fullName>
    </submittedName>
</protein>
<dbReference type="Proteomes" id="UP000831880">
    <property type="component" value="Chromosome"/>
</dbReference>